<dbReference type="KEGG" id="cdx:CDES_00885"/>
<keyword evidence="2 5" id="KW-0808">Transferase</keyword>
<dbReference type="InterPro" id="IPR001451">
    <property type="entry name" value="Hexapep"/>
</dbReference>
<evidence type="ECO:0000313" key="6">
    <source>
        <dbReference type="Proteomes" id="UP000068067"/>
    </source>
</evidence>
<proteinExistence type="inferred from homology"/>
<feature type="domain" description="Maltose/galactoside acetyltransferase" evidence="4">
    <location>
        <begin position="10"/>
        <end position="62"/>
    </location>
</feature>
<dbReference type="EC" id="2.3.1.-" evidence="5"/>
<dbReference type="GO" id="GO:0008374">
    <property type="term" value="F:O-acyltransferase activity"/>
    <property type="evidence" value="ECO:0007669"/>
    <property type="project" value="TreeGrafter"/>
</dbReference>
<dbReference type="CDD" id="cd03357">
    <property type="entry name" value="LbH_MAT_GAT"/>
    <property type="match status" value="1"/>
</dbReference>
<keyword evidence="5" id="KW-0012">Acyltransferase</keyword>
<gene>
    <name evidence="5" type="ORF">CDES_00885</name>
</gene>
<dbReference type="PATRIC" id="fig|931089.4.peg.182"/>
<name>A0A0M4CVH7_9CORY</name>
<protein>
    <submittedName>
        <fullName evidence="5">Acetyltransferase</fullName>
        <ecNumber evidence="5">2.3.1.-</ecNumber>
    </submittedName>
</protein>
<reference evidence="5 6" key="1">
    <citation type="submission" date="2014-08" db="EMBL/GenBank/DDBJ databases">
        <title>Complete genome sequence of Corynebacterium deserti GIMN1.010 (=DSM 45689), isolated from desert sand in western China.</title>
        <authorList>
            <person name="Ruckert C."/>
            <person name="Albersmeier A."/>
            <person name="Kalinowski J."/>
        </authorList>
    </citation>
    <scope>NUCLEOTIDE SEQUENCE [LARGE SCALE GENOMIC DNA]</scope>
    <source>
        <strain evidence="5 6">GIMN1.010</strain>
    </source>
</reference>
<evidence type="ECO:0000259" key="4">
    <source>
        <dbReference type="SMART" id="SM01266"/>
    </source>
</evidence>
<dbReference type="Proteomes" id="UP000068067">
    <property type="component" value="Chromosome"/>
</dbReference>
<dbReference type="InterPro" id="IPR051159">
    <property type="entry name" value="Hexapeptide_acetyltransf"/>
</dbReference>
<evidence type="ECO:0000256" key="1">
    <source>
        <dbReference type="ARBA" id="ARBA00007274"/>
    </source>
</evidence>
<evidence type="ECO:0000313" key="5">
    <source>
        <dbReference type="EMBL" id="ALC04657.1"/>
    </source>
</evidence>
<dbReference type="Pfam" id="PF12464">
    <property type="entry name" value="Mac"/>
    <property type="match status" value="1"/>
</dbReference>
<dbReference type="AlphaFoldDB" id="A0A0M4CVH7"/>
<dbReference type="SMART" id="SM01266">
    <property type="entry name" value="Mac"/>
    <property type="match status" value="1"/>
</dbReference>
<dbReference type="OrthoDB" id="2643438at2"/>
<evidence type="ECO:0000256" key="2">
    <source>
        <dbReference type="ARBA" id="ARBA00022679"/>
    </source>
</evidence>
<dbReference type="PANTHER" id="PTHR23416">
    <property type="entry name" value="SIALIC ACID SYNTHASE-RELATED"/>
    <property type="match status" value="1"/>
</dbReference>
<dbReference type="STRING" id="931089.CDES_00885"/>
<dbReference type="GO" id="GO:0005829">
    <property type="term" value="C:cytosol"/>
    <property type="evidence" value="ECO:0007669"/>
    <property type="project" value="TreeGrafter"/>
</dbReference>
<dbReference type="Gene3D" id="2.160.10.10">
    <property type="entry name" value="Hexapeptide repeat proteins"/>
    <property type="match status" value="1"/>
</dbReference>
<dbReference type="PANTHER" id="PTHR23416:SF23">
    <property type="entry name" value="ACETYLTRANSFERASE C18B11.09C-RELATED"/>
    <property type="match status" value="1"/>
</dbReference>
<organism evidence="5 6">
    <name type="scientific">Corynebacterium deserti GIMN1.010</name>
    <dbReference type="NCBI Taxonomy" id="931089"/>
    <lineage>
        <taxon>Bacteria</taxon>
        <taxon>Bacillati</taxon>
        <taxon>Actinomycetota</taxon>
        <taxon>Actinomycetes</taxon>
        <taxon>Mycobacteriales</taxon>
        <taxon>Corynebacteriaceae</taxon>
        <taxon>Corynebacterium</taxon>
    </lineage>
</organism>
<dbReference type="Pfam" id="PF14602">
    <property type="entry name" value="Hexapep_2"/>
    <property type="match status" value="1"/>
</dbReference>
<sequence>MVTMEAYESIEKMTSGDWYVATGAERERVAQQAAMYAHEFNQLGPTDPKRSAEIVKAWLSPESGQCTIKAPAIIEYGFNTTIAEHAFINFGVTILDIAPVTIGARSMLGPNCSLLTAGHPVDDWQMRSGGWENGSPISIGQDTWLGGNVTVVGGVSIGDRCVIGAGAVVTKDIPDDCIAVGNPARVIRKRDKSRYERTQLPEGAPLDAFGILPEGPKESEGPESSE</sequence>
<dbReference type="InterPro" id="IPR024688">
    <property type="entry name" value="Mac_dom"/>
</dbReference>
<dbReference type="GO" id="GO:0016407">
    <property type="term" value="F:acetyltransferase activity"/>
    <property type="evidence" value="ECO:0007669"/>
    <property type="project" value="InterPro"/>
</dbReference>
<dbReference type="InterPro" id="IPR011004">
    <property type="entry name" value="Trimer_LpxA-like_sf"/>
</dbReference>
<dbReference type="SUPFAM" id="SSF51161">
    <property type="entry name" value="Trimeric LpxA-like enzymes"/>
    <property type="match status" value="1"/>
</dbReference>
<dbReference type="EMBL" id="CP009220">
    <property type="protein sequence ID" value="ALC04657.1"/>
    <property type="molecule type" value="Genomic_DNA"/>
</dbReference>
<feature type="region of interest" description="Disordered" evidence="3">
    <location>
        <begin position="192"/>
        <end position="226"/>
    </location>
</feature>
<comment type="similarity">
    <text evidence="1">Belongs to the transferase hexapeptide repeat family.</text>
</comment>
<accession>A0A0M4CVH7</accession>
<keyword evidence="6" id="KW-1185">Reference proteome</keyword>
<evidence type="ECO:0000256" key="3">
    <source>
        <dbReference type="SAM" id="MobiDB-lite"/>
    </source>
</evidence>